<name>A6IHD8_RAT</name>
<accession>A6IHD8</accession>
<gene>
    <name evidence="1" type="ORF">rCG_41623</name>
</gene>
<protein>
    <submittedName>
        <fullName evidence="1">RCG41623</fullName>
    </submittedName>
</protein>
<dbReference type="AlphaFoldDB" id="A6IHD8"/>
<evidence type="ECO:0000313" key="2">
    <source>
        <dbReference type="Proteomes" id="UP000234681"/>
    </source>
</evidence>
<reference evidence="2" key="1">
    <citation type="submission" date="2005-09" db="EMBL/GenBank/DDBJ databases">
        <authorList>
            <person name="Mural R.J."/>
            <person name="Li P.W."/>
            <person name="Adams M.D."/>
            <person name="Amanatides P.G."/>
            <person name="Baden-Tillson H."/>
            <person name="Barnstead M."/>
            <person name="Chin S.H."/>
            <person name="Dew I."/>
            <person name="Evans C.A."/>
            <person name="Ferriera S."/>
            <person name="Flanigan M."/>
            <person name="Fosler C."/>
            <person name="Glodek A."/>
            <person name="Gu Z."/>
            <person name="Holt R.A."/>
            <person name="Jennings D."/>
            <person name="Kraft C.L."/>
            <person name="Lu F."/>
            <person name="Nguyen T."/>
            <person name="Nusskern D.R."/>
            <person name="Pfannkoch C.M."/>
            <person name="Sitter C."/>
            <person name="Sutton G.G."/>
            <person name="Venter J.C."/>
            <person name="Wang Z."/>
            <person name="Woodage T."/>
            <person name="Zheng X.H."/>
            <person name="Zhong F."/>
        </authorList>
    </citation>
    <scope>NUCLEOTIDE SEQUENCE [LARGE SCALE GENOMIC DNA]</scope>
    <source>
        <strain>BN</strain>
        <strain evidence="2">Sprague-Dawley</strain>
    </source>
</reference>
<sequence>MSILKTPSDHCISESEICPCRSAFECCQPKPSEGLSLQCIDFLDGVEDGMLTPPLAFFFFFLH</sequence>
<organism evidence="1 2">
    <name type="scientific">Rattus norvegicus</name>
    <name type="common">Rat</name>
    <dbReference type="NCBI Taxonomy" id="10116"/>
    <lineage>
        <taxon>Eukaryota</taxon>
        <taxon>Metazoa</taxon>
        <taxon>Chordata</taxon>
        <taxon>Craniata</taxon>
        <taxon>Vertebrata</taxon>
        <taxon>Euteleostomi</taxon>
        <taxon>Mammalia</taxon>
        <taxon>Eutheria</taxon>
        <taxon>Euarchontoglires</taxon>
        <taxon>Glires</taxon>
        <taxon>Rodentia</taxon>
        <taxon>Myomorpha</taxon>
        <taxon>Muroidea</taxon>
        <taxon>Muridae</taxon>
        <taxon>Murinae</taxon>
        <taxon>Rattus</taxon>
    </lineage>
</organism>
<proteinExistence type="predicted"/>
<evidence type="ECO:0000313" key="1">
    <source>
        <dbReference type="EMBL" id="EDM01086.1"/>
    </source>
</evidence>
<dbReference type="EMBL" id="CH473961">
    <property type="protein sequence ID" value="EDM01086.1"/>
    <property type="molecule type" value="Genomic_DNA"/>
</dbReference>
<dbReference type="Proteomes" id="UP000234681">
    <property type="component" value="Chromosome 2"/>
</dbReference>